<dbReference type="PANTHER" id="PTHR44981">
    <property type="entry name" value="PERICENTRIN-LIKE PROTEIN, ISOFORM F"/>
    <property type="match status" value="1"/>
</dbReference>
<dbReference type="PANTHER" id="PTHR44981:SF3">
    <property type="entry name" value="PERICENTRIN"/>
    <property type="match status" value="1"/>
</dbReference>
<name>A0A401SSL2_CHIPU</name>
<evidence type="ECO:0000256" key="2">
    <source>
        <dbReference type="ARBA" id="ARBA00022490"/>
    </source>
</evidence>
<feature type="region of interest" description="Disordered" evidence="7">
    <location>
        <begin position="4237"/>
        <end position="4296"/>
    </location>
</feature>
<feature type="coiled-coil region" evidence="6">
    <location>
        <begin position="1476"/>
        <end position="1634"/>
    </location>
</feature>
<feature type="coiled-coil region" evidence="6">
    <location>
        <begin position="1076"/>
        <end position="1163"/>
    </location>
</feature>
<feature type="coiled-coil region" evidence="6">
    <location>
        <begin position="276"/>
        <end position="335"/>
    </location>
</feature>
<feature type="coiled-coil region" evidence="6">
    <location>
        <begin position="1825"/>
        <end position="1866"/>
    </location>
</feature>
<reference evidence="9 10" key="1">
    <citation type="journal article" date="2018" name="Nat. Ecol. Evol.">
        <title>Shark genomes provide insights into elasmobranch evolution and the origin of vertebrates.</title>
        <authorList>
            <person name="Hara Y"/>
            <person name="Yamaguchi K"/>
            <person name="Onimaru K"/>
            <person name="Kadota M"/>
            <person name="Koyanagi M"/>
            <person name="Keeley SD"/>
            <person name="Tatsumi K"/>
            <person name="Tanaka K"/>
            <person name="Motone F"/>
            <person name="Kageyama Y"/>
            <person name="Nozu R"/>
            <person name="Adachi N"/>
            <person name="Nishimura O"/>
            <person name="Nakagawa R"/>
            <person name="Tanegashima C"/>
            <person name="Kiyatake I"/>
            <person name="Matsumoto R"/>
            <person name="Murakumo K"/>
            <person name="Nishida K"/>
            <person name="Terakita A"/>
            <person name="Kuratani S"/>
            <person name="Sato K"/>
            <person name="Hyodo S Kuraku.S."/>
        </authorList>
    </citation>
    <scope>NUCLEOTIDE SEQUENCE [LARGE SCALE GENOMIC DNA]</scope>
</reference>
<evidence type="ECO:0000256" key="7">
    <source>
        <dbReference type="SAM" id="MobiDB-lite"/>
    </source>
</evidence>
<keyword evidence="2" id="KW-0963">Cytoplasm</keyword>
<feature type="coiled-coil region" evidence="6">
    <location>
        <begin position="1425"/>
        <end position="1452"/>
    </location>
</feature>
<feature type="compositionally biased region" description="Basic and acidic residues" evidence="7">
    <location>
        <begin position="3893"/>
        <end position="3916"/>
    </location>
</feature>
<organism evidence="9 10">
    <name type="scientific">Chiloscyllium punctatum</name>
    <name type="common">Brownbanded bambooshark</name>
    <name type="synonym">Hemiscyllium punctatum</name>
    <dbReference type="NCBI Taxonomy" id="137246"/>
    <lineage>
        <taxon>Eukaryota</taxon>
        <taxon>Metazoa</taxon>
        <taxon>Chordata</taxon>
        <taxon>Craniata</taxon>
        <taxon>Vertebrata</taxon>
        <taxon>Chondrichthyes</taxon>
        <taxon>Elasmobranchii</taxon>
        <taxon>Galeomorphii</taxon>
        <taxon>Galeoidea</taxon>
        <taxon>Orectolobiformes</taxon>
        <taxon>Hemiscylliidae</taxon>
        <taxon>Chiloscyllium</taxon>
    </lineage>
</organism>
<evidence type="ECO:0000259" key="8">
    <source>
        <dbReference type="Pfam" id="PF10495"/>
    </source>
</evidence>
<keyword evidence="4 6" id="KW-0175">Coiled coil</keyword>
<feature type="coiled-coil region" evidence="6">
    <location>
        <begin position="2734"/>
        <end position="2816"/>
    </location>
</feature>
<accession>A0A401SSL2</accession>
<feature type="coiled-coil region" evidence="6">
    <location>
        <begin position="3570"/>
        <end position="3744"/>
    </location>
</feature>
<dbReference type="EMBL" id="BEZZ01000511">
    <property type="protein sequence ID" value="GCC33380.1"/>
    <property type="molecule type" value="Genomic_DNA"/>
</dbReference>
<comment type="subcellular location">
    <subcellularLocation>
        <location evidence="1">Cytoplasm</location>
        <location evidence="1">Cytoskeleton</location>
        <location evidence="1">Microtubule organizing center</location>
        <location evidence="1">Centrosome</location>
    </subcellularLocation>
</comment>
<protein>
    <recommendedName>
        <fullName evidence="8">Pericentrin/AKAP-450 centrosomal targeting domain-containing protein</fullName>
    </recommendedName>
</protein>
<feature type="coiled-coil region" evidence="6">
    <location>
        <begin position="1195"/>
        <end position="1289"/>
    </location>
</feature>
<feature type="coiled-coil region" evidence="6">
    <location>
        <begin position="581"/>
        <end position="615"/>
    </location>
</feature>
<feature type="coiled-coil region" evidence="6">
    <location>
        <begin position="3029"/>
        <end position="3198"/>
    </location>
</feature>
<proteinExistence type="predicted"/>
<feature type="coiled-coil region" evidence="6">
    <location>
        <begin position="2080"/>
        <end position="2146"/>
    </location>
</feature>
<keyword evidence="5" id="KW-0206">Cytoskeleton</keyword>
<feature type="coiled-coil region" evidence="6">
    <location>
        <begin position="2431"/>
        <end position="2612"/>
    </location>
</feature>
<feature type="region of interest" description="Disordered" evidence="7">
    <location>
        <begin position="3308"/>
        <end position="3328"/>
    </location>
</feature>
<evidence type="ECO:0000256" key="1">
    <source>
        <dbReference type="ARBA" id="ARBA00004300"/>
    </source>
</evidence>
<feature type="region of interest" description="Disordered" evidence="7">
    <location>
        <begin position="17"/>
        <end position="50"/>
    </location>
</feature>
<dbReference type="GO" id="GO:0005813">
    <property type="term" value="C:centrosome"/>
    <property type="evidence" value="ECO:0007669"/>
    <property type="project" value="UniProtKB-SubCell"/>
</dbReference>
<keyword evidence="10" id="KW-1185">Reference proteome</keyword>
<evidence type="ECO:0000256" key="4">
    <source>
        <dbReference type="ARBA" id="ARBA00023054"/>
    </source>
</evidence>
<feature type="coiled-coil region" evidence="6">
    <location>
        <begin position="2313"/>
        <end position="2396"/>
    </location>
</feature>
<keyword evidence="3" id="KW-0597">Phosphoprotein</keyword>
<evidence type="ECO:0000256" key="6">
    <source>
        <dbReference type="SAM" id="Coils"/>
    </source>
</evidence>
<feature type="coiled-coil region" evidence="6">
    <location>
        <begin position="113"/>
        <end position="251"/>
    </location>
</feature>
<feature type="coiled-coil region" evidence="6">
    <location>
        <begin position="1910"/>
        <end position="2053"/>
    </location>
</feature>
<feature type="region of interest" description="Disordered" evidence="7">
    <location>
        <begin position="3892"/>
        <end position="3916"/>
    </location>
</feature>
<dbReference type="Pfam" id="PF10495">
    <property type="entry name" value="PACT_coil_coil"/>
    <property type="match status" value="1"/>
</dbReference>
<dbReference type="GO" id="GO:0060090">
    <property type="term" value="F:molecular adaptor activity"/>
    <property type="evidence" value="ECO:0007669"/>
    <property type="project" value="InterPro"/>
</dbReference>
<evidence type="ECO:0000256" key="3">
    <source>
        <dbReference type="ARBA" id="ARBA00022553"/>
    </source>
</evidence>
<dbReference type="InterPro" id="IPR019528">
    <property type="entry name" value="PACT_domain"/>
</dbReference>
<feature type="coiled-coil region" evidence="6">
    <location>
        <begin position="701"/>
        <end position="992"/>
    </location>
</feature>
<dbReference type="GO" id="GO:0005737">
    <property type="term" value="C:cytoplasm"/>
    <property type="evidence" value="ECO:0007669"/>
    <property type="project" value="UniProtKB-ARBA"/>
</dbReference>
<dbReference type="InterPro" id="IPR028745">
    <property type="entry name" value="AKAP9/Pericentrin"/>
</dbReference>
<evidence type="ECO:0000256" key="5">
    <source>
        <dbReference type="ARBA" id="ARBA00023212"/>
    </source>
</evidence>
<feature type="coiled-coil region" evidence="6">
    <location>
        <begin position="3448"/>
        <end position="3482"/>
    </location>
</feature>
<feature type="region of interest" description="Disordered" evidence="7">
    <location>
        <begin position="4305"/>
        <end position="4324"/>
    </location>
</feature>
<dbReference type="OrthoDB" id="2020852at2759"/>
<feature type="compositionally biased region" description="Polar residues" evidence="7">
    <location>
        <begin position="4252"/>
        <end position="4272"/>
    </location>
</feature>
<dbReference type="OMA" id="EQRGMFT"/>
<feature type="coiled-coil region" evidence="6">
    <location>
        <begin position="2889"/>
        <end position="2923"/>
    </location>
</feature>
<dbReference type="GO" id="GO:0007165">
    <property type="term" value="P:signal transduction"/>
    <property type="evidence" value="ECO:0007669"/>
    <property type="project" value="InterPro"/>
</dbReference>
<comment type="caution">
    <text evidence="9">The sequence shown here is derived from an EMBL/GenBank/DDBJ whole genome shotgun (WGS) entry which is preliminary data.</text>
</comment>
<evidence type="ECO:0000313" key="10">
    <source>
        <dbReference type="Proteomes" id="UP000287033"/>
    </source>
</evidence>
<dbReference type="Proteomes" id="UP000287033">
    <property type="component" value="Unassembled WGS sequence"/>
</dbReference>
<gene>
    <name evidence="9" type="ORF">chiPu_0011849</name>
</gene>
<feature type="coiled-coil region" evidence="6">
    <location>
        <begin position="407"/>
        <end position="522"/>
    </location>
</feature>
<feature type="coiled-coil region" evidence="6">
    <location>
        <begin position="1321"/>
        <end position="1385"/>
    </location>
</feature>
<sequence length="4324" mass="505823">MEDEERRKKLEAARAKLAHYRQQKAKGDCSDSTKKKKRRKNQAIHQDDLPLEEHSLVEQDGATVQHEADGELSNTSTVEELSVVEEQVKSGIEHDQSELHICHLRIIELEEQLRVKETALEHFVTELEDLQEQLSAYQDIEQMQQDLEMAVQKRNDVISQLTDNLQQVIQNRDEVQKEALELTDQIQSLQHQLQQASEILKNKSPGFVELLQAQQQISLFQQNLKEQSERMERLEQRAHDLELQLECSEQSAKDKDSCIAQMVEQQKMTESTVLQLNRWVEEKDEAIKELKEKLDLNDDTISQQQHSLLLRDQEITELKRDIEYTMQQRRSLEKNGGQIDADYMQKQFGQKDIEEPRFDAGAGCSQEPVCEVQRQGEQTNVEVDIFQSPIQNHSGPCEQVLTLNAMMINLNEKLQESNLEKERLHRDLEKMMVSHQEKIEIEKKYKLLIQDLEEQTKLYKSEKEHLNREIQELTAVLAQEKEDSKEMRLRHEHEITNYSIKLEMMEREKDEVLSRLAESQEVELEQLKTKMLFSHEADLSKLREDLETQHNLKTGELRKELECLEKRLHSQIHRNDTNENFEALDHEKVMLTEQCAELTKQLQNKEMELEKLHMEVKMSASETQEAVQKCKAVTEELSSLRLEVVKESTERHRCEEEIKKLFLKSQRNIQESEPEQKALVSTKEKVEKDKESDINMLKGMVQDLTQEKQLLLTQLREQEQLVKGVQEQKLAADSVTSEVQALFGRQLAALQSQRDQLQAQIEAQKAKNQTVSEILGQKTMQESSLREELKELRSVLSENEEYVNQLTEEKIKLENKVLSNAEDLSRIEEVLSGIKAENNCLRKEKTDLMHKLQDLDCTMQSEILALASELKGKVTELQKLEATLEEQKAQHLQEHSTLKLEVSNQRKIQQKLEQTFNEKMQTMLQEQEERLNHAVQQAQAVVTSHYEEELNQVKELQQSDMKKLKMQHQKELDKLNAEVRKAFDLQQKQEDERREQIGLIKRVHEREHDREMSTLITKHKEEVEQQRAELTQEQQDLFSDIQAQMESAHEAELYQIQLQMQKGHSLELESLRLSLNNMHRAQLELLQSNLHREKEESLAELREMLNDKRRQEVAVLQNQQHIELERIREQNLQQMEEAVKKHQQEMEDLRKASEEEAAVLKATVITEEARKLQSMQKEWEEDCRQCVEKQEQIMSAQHQTELKEWSKKVENLQKELEAIHNEIEKRQVMEKNEHQNLESLQSSLSKLQDQLEVEFQQKQELMQEFDKKEKDHHEEMEKLQKSYDELKLRSEQEIVHLWSQLERSRTSHEELIEFKEHLLARTSQVEDIKSLKEELTQQREQLQKQHFCELEQLKSYFEEKLKDMKEKNSEEVAQLEQRLQEDLRQPFGLESELSLNQTVEPSSLSLLSFSDLAEKNYFQHRIHIVEELAQKLEQYKEEIKILQLQLEEKHKQEVATSLMHKEALEKVEVELSQRYLTDNEEQKTKHSLELAQLQDRLSEEHLKEITKLRLQCAQQTAQEVEMEVKEYVRKLEEMEMDKLAAVDFEREKVVCLQEEIERLKRDHAIVTTELTEQIKQIDQDKAQLLEEANHKLEASREEFEAKMQECAKEKEHALKILREELQASTEQNVSALRKELLNEFEEEKRAMEQGFNQRNVEMNQIQEEQCTTISKLEMQLKEERKHLQQLQDSLTNEQLPEIVAIRQKIQAQFDAELATTKSLMAEQFEKFQVNVQAQSTMKHLEVQNRFMEDHKQMMDNFMSEQETLLQELKRRHVEELESQSKHLMEHHQSQVEDLKMELHTKHQAEIETLEKEKLAALDALKLKHSADLEDAIYKYRAEIHRLQEALKNSEENLEKTKREIAEKLAGEVNQLKIEHEAELSDVQETIRKELATVHLEKIKDMATELEEIHKEDLEAVLNNQKALLEQEHQKRLDVIRDEVLRLEDQHQQALKELQMLQSTEAERQKKEYAQKLSEELAKIQMQNQKEQVDTAKSEVEKMRRTLQSNFEVEKSQQLQQFQEEFELLKNQSELLLTQEIKQLKDEFETEKSKALQELRDIFTQEQDKTKQLHNEEKELLAGKLQQHTELTKKLQKELQDKNSELETLLQRRDRENEEGGNLVAMLRSDLERLTSERKNLEHSHQQVLKLFAEVVRVIFASEDMISRQIGLFLDGNKLEDMLDHGGMMSNSDLEARGQPPWMKAKPLLDQDKGDLSITQENVTIAKDNSFWSALTDEGLELSQWLSESMFAGPDMGPDNEELILSTCVRLQVAVGKLLELVTESTRQLAQSHGISEHLEKEFSRKTQETVEQVGKEHQKLLEHLNDESEAKRELEVELHKAKGLIDGYVTEKAVLEESLQQKEESQQQLALKVELLSKQFHELNQQHEHLLEERDLLLRQKQAMVGNEVERGLLEETERLSKEKLDIQCQADKDRADLLSRAKRMEIELEEETNRNLDLKDKWHLEVADLRQQIQALEKQLKNYRHFIDEQAAEREHERDEFQQEIANLETQLKQGLKSQGSSDYTVSKVETMEAQIQSKTDDYNELLLRKEHLERDVQEQSEEIAKLEAQIKELEQVVLSHADAEKRIHQLEQEMQKMRRIEEELTQDKESLQQQQYSNLMQISALQSKLDEARHRVPIEGLSDQTLKEQLLNERQALQTKEDEIQSLEEQLDQVRENLMNRNDEMLQLNMQLEIQTKQSAMTINQLHEENIRVKEDVANLHMRFGLDADSSKVPGLQLPQALLQEKNQEIDELKEQILKLQQDLENISHYKTFEEKDCEIEELKIQVEQLTVDQDRLRQSKEEEIEHLIEVIEKLQQELSLLGPNRHEVSDSQEDLEMLGLEKDTIQNSALSRGLNDNLQQELACIEVDNRAAGDYKENGAALMVSKQDSLQLLDKKEAQLQEKIVALQIDLQNLQEVNQQQLQEMGSLHLQYSTLQEDNSLLRTHISQRDADVALLSSRVQELEDAQAEKDMLLQMIEKQRQVELEKMASLPTRIAELEQELSDRTTQFQTSCNELQTLRSDLLERDCVLRTLRQKDANHQEELERLQGDLAKCEAMNEELKGHLKQFQKEKEVVGNDRTTPEIQLKEDLLLQEQKRLRELEATLQQKELLVTQLSAEREGLQAELSKVKEELNSSTEKIEKLLEAEQEKDQTIADLEIHTRNLKTQVNQLQEALLQQEEELANRAKEVEDLTEKCRQQGLELLRLSNLEVDKPQVNSSDYKESSQNIVQDGHQSCLYNQAIDESLLSSPEVMRKYEESLEWLNGLHSSRISEISGVHSTETIHSRSLGFEKDIDGEDQNINKDKLCGNSPVPSEYEHTLSESSDAEKVQNDAKVEVTLSALQEGRASTMSIPDWISEGCGSNTSLDLGAKLNQELEITERLDSSFVEYLRHRGIALVDVDSQQREHKVYEEEMPSQQLQALLKTVHEEGCRVLALSQRPIACPESEPVSVLSKTMEEWQQEKKSLLDTIQLLKELLSKATDKDNEAAASRRTDWRRELLLAVQAVLNQEQKSFLAELCSHLHHQSTGGENSLPTILERILKEQEKQQLSVLEDLLSVDRNSLLSEVQDLRSQLRIAHLQHQEKLQQLQDTLTSAEEQAKKQERPLRRQVELLEYKLQQEQIITTNLQNTLKAEQERVAKLHQQLQTEQTSLTELKSDLSEVSGELQAALQTRHELQQNLQKLRFSSHHLPSYNKLQKVLEEQRAHNNQLSAAFEEEQVANSNSHKELEAKLLNTESLLSQERKKLVETQDLLKIERSHLSELSDSLDRERDRSEQLYQHLNSRRDETATQDRVFIKELQNQLEEERKRTVELATMIEKTQQQAITAKRNAEDEIQLSRQEVQKEREVSSKLRSMLESVQTQVQELNRLLESERQHSLRLQTERERLQVNILAAKEKERNKDDQRDRERRQERRELADHEQEYEMVKDRMHELELQHQQDHQRIRELQKMLTDLEEQERKLLSRKRQQAEHENILAKCNQNGTTHGMEGNAVNFQQLPENARQQFLQLTVQLKHLLHGSNHRGQEGHIKPEDIRDLLQTLIESNYESQQFLSSIQEKPIDHPHVALHIERANWMKERNRLQNCLKDAESELARVMAEIENRPLRQDLLDPSSMKMQRLYGKYLRAESFRKALVYQKKYLLLLLGGFQECEQATLCLIARMGVYPSPTDIHVPTWRPLTKFRSAVRVVIAISRLKFLVKKWQKATRKGLYPAPTANNIGGGQAQTVKTELFRQQQPALTHIMNSPPTRDGVSNRRLNASSQQLPKSPYRSQIRSHFSPGGGPDQSSLSSSQDPERSLTEYIQRLEAIQQRLGGTSPGTARRRSSLK</sequence>
<feature type="compositionally biased region" description="Basic and acidic residues" evidence="7">
    <location>
        <begin position="3314"/>
        <end position="3328"/>
    </location>
</feature>
<evidence type="ECO:0000313" key="9">
    <source>
        <dbReference type="EMBL" id="GCC33380.1"/>
    </source>
</evidence>
<feature type="coiled-coil region" evidence="6">
    <location>
        <begin position="4069"/>
        <end position="4096"/>
    </location>
</feature>
<feature type="domain" description="Pericentrin/AKAP-450 centrosomal targeting" evidence="8">
    <location>
        <begin position="4120"/>
        <end position="4199"/>
    </location>
</feature>
<dbReference type="STRING" id="137246.A0A401SSL2"/>
<feature type="coiled-coil region" evidence="6">
    <location>
        <begin position="2645"/>
        <end position="2693"/>
    </location>
</feature>